<evidence type="ECO:0000256" key="6">
    <source>
        <dbReference type="RuleBase" id="RU003815"/>
    </source>
</evidence>
<evidence type="ECO:0000256" key="1">
    <source>
        <dbReference type="ARBA" id="ARBA00005251"/>
    </source>
</evidence>
<dbReference type="AlphaFoldDB" id="A0A0R1ZEI6"/>
<dbReference type="InterPro" id="IPR020568">
    <property type="entry name" value="Ribosomal_Su5_D2-typ_SF"/>
</dbReference>
<accession>A0A0R1ZEI6</accession>
<dbReference type="PATRIC" id="fig|1423820.4.peg.43"/>
<dbReference type="STRING" id="1423820.FC64_GL000042"/>
<dbReference type="PANTHER" id="PTHR21569:SF1">
    <property type="entry name" value="SMALL RIBOSOMAL SUBUNIT PROTEIN US9M"/>
    <property type="match status" value="1"/>
</dbReference>
<dbReference type="GO" id="GO:0003723">
    <property type="term" value="F:RNA binding"/>
    <property type="evidence" value="ECO:0007669"/>
    <property type="project" value="TreeGrafter"/>
</dbReference>
<dbReference type="InterPro" id="IPR023035">
    <property type="entry name" value="Ribosomal_uS9_bac/plastid"/>
</dbReference>
<dbReference type="GO" id="GO:0003735">
    <property type="term" value="F:structural constituent of ribosome"/>
    <property type="evidence" value="ECO:0007669"/>
    <property type="project" value="InterPro"/>
</dbReference>
<reference evidence="8 9" key="1">
    <citation type="journal article" date="2015" name="Genome Announc.">
        <title>Expanding the biotechnology potential of lactobacilli through comparative genomics of 213 strains and associated genera.</title>
        <authorList>
            <person name="Sun Z."/>
            <person name="Harris H.M."/>
            <person name="McCann A."/>
            <person name="Guo C."/>
            <person name="Argimon S."/>
            <person name="Zhang W."/>
            <person name="Yang X."/>
            <person name="Jeffery I.B."/>
            <person name="Cooney J.C."/>
            <person name="Kagawa T.F."/>
            <person name="Liu W."/>
            <person name="Song Y."/>
            <person name="Salvetti E."/>
            <person name="Wrobel A."/>
            <person name="Rasinkangas P."/>
            <person name="Parkhill J."/>
            <person name="Rea M.C."/>
            <person name="O'Sullivan O."/>
            <person name="Ritari J."/>
            <person name="Douillard F.P."/>
            <person name="Paul Ross R."/>
            <person name="Yang R."/>
            <person name="Briner A.E."/>
            <person name="Felis G.E."/>
            <person name="de Vos W.M."/>
            <person name="Barrangou R."/>
            <person name="Klaenhammer T.R."/>
            <person name="Caufield P.W."/>
            <person name="Cui Y."/>
            <person name="Zhang H."/>
            <person name="O'Toole P.W."/>
        </authorList>
    </citation>
    <scope>NUCLEOTIDE SEQUENCE [LARGE SCALE GENOMIC DNA]</scope>
    <source>
        <strain evidence="8 9">DSM 20653</strain>
    </source>
</reference>
<evidence type="ECO:0000256" key="3">
    <source>
        <dbReference type="ARBA" id="ARBA00023274"/>
    </source>
</evidence>
<dbReference type="InterPro" id="IPR014721">
    <property type="entry name" value="Ribsml_uS5_D2-typ_fold_subgr"/>
</dbReference>
<comment type="caution">
    <text evidence="8">The sequence shown here is derived from an EMBL/GenBank/DDBJ whole genome shotgun (WGS) entry which is preliminary data.</text>
</comment>
<dbReference type="PROSITE" id="PS00360">
    <property type="entry name" value="RIBOSOMAL_S9"/>
    <property type="match status" value="1"/>
</dbReference>
<dbReference type="Proteomes" id="UP000051291">
    <property type="component" value="Unassembled WGS sequence"/>
</dbReference>
<feature type="region of interest" description="Disordered" evidence="7">
    <location>
        <begin position="101"/>
        <end position="130"/>
    </location>
</feature>
<dbReference type="SUPFAM" id="SSF54211">
    <property type="entry name" value="Ribosomal protein S5 domain 2-like"/>
    <property type="match status" value="1"/>
</dbReference>
<organism evidence="8 9">
    <name type="scientific">Ligilactobacillus araffinosus DSM 20653</name>
    <dbReference type="NCBI Taxonomy" id="1423820"/>
    <lineage>
        <taxon>Bacteria</taxon>
        <taxon>Bacillati</taxon>
        <taxon>Bacillota</taxon>
        <taxon>Bacilli</taxon>
        <taxon>Lactobacillales</taxon>
        <taxon>Lactobacillaceae</taxon>
        <taxon>Ligilactobacillus</taxon>
    </lineage>
</organism>
<gene>
    <name evidence="5" type="primary">rpsI</name>
    <name evidence="8" type="ORF">FC64_GL000042</name>
</gene>
<dbReference type="RefSeq" id="WP_057826658.1">
    <property type="nucleotide sequence ID" value="NZ_AYYZ01000008.1"/>
</dbReference>
<evidence type="ECO:0000256" key="4">
    <source>
        <dbReference type="ARBA" id="ARBA00035259"/>
    </source>
</evidence>
<name>A0A0R1ZEI6_9LACO</name>
<keyword evidence="2 5" id="KW-0689">Ribosomal protein</keyword>
<dbReference type="InterPro" id="IPR000754">
    <property type="entry name" value="Ribosomal_uS9"/>
</dbReference>
<dbReference type="Gene3D" id="3.30.230.10">
    <property type="match status" value="1"/>
</dbReference>
<dbReference type="GO" id="GO:0006412">
    <property type="term" value="P:translation"/>
    <property type="evidence" value="ECO:0007669"/>
    <property type="project" value="UniProtKB-UniRule"/>
</dbReference>
<evidence type="ECO:0000256" key="2">
    <source>
        <dbReference type="ARBA" id="ARBA00022980"/>
    </source>
</evidence>
<protein>
    <recommendedName>
        <fullName evidence="4 5">Small ribosomal subunit protein uS9</fullName>
    </recommendedName>
</protein>
<dbReference type="PANTHER" id="PTHR21569">
    <property type="entry name" value="RIBOSOMAL PROTEIN S9"/>
    <property type="match status" value="1"/>
</dbReference>
<keyword evidence="9" id="KW-1185">Reference proteome</keyword>
<feature type="compositionally biased region" description="Basic residues" evidence="7">
    <location>
        <begin position="111"/>
        <end position="130"/>
    </location>
</feature>
<proteinExistence type="inferred from homology"/>
<evidence type="ECO:0000256" key="5">
    <source>
        <dbReference type="HAMAP-Rule" id="MF_00532"/>
    </source>
</evidence>
<evidence type="ECO:0000256" key="7">
    <source>
        <dbReference type="SAM" id="MobiDB-lite"/>
    </source>
</evidence>
<comment type="similarity">
    <text evidence="1 5 6">Belongs to the universal ribosomal protein uS9 family.</text>
</comment>
<keyword evidence="3 5" id="KW-0687">Ribonucleoprotein</keyword>
<dbReference type="HAMAP" id="MF_00532_B">
    <property type="entry name" value="Ribosomal_uS9_B"/>
    <property type="match status" value="1"/>
</dbReference>
<dbReference type="NCBIfam" id="NF001099">
    <property type="entry name" value="PRK00132.1"/>
    <property type="match status" value="1"/>
</dbReference>
<dbReference type="FunFam" id="3.30.230.10:FF:000001">
    <property type="entry name" value="30S ribosomal protein S9"/>
    <property type="match status" value="1"/>
</dbReference>
<dbReference type="GeneID" id="29934788"/>
<dbReference type="Pfam" id="PF00380">
    <property type="entry name" value="Ribosomal_S9"/>
    <property type="match status" value="1"/>
</dbReference>
<sequence>MAQVQYQGTGRRKNSVARVRLVPGSGKITMNGKPAEEYIPFANLREVMIAPFKVTETEGQYDVLVNVNGGGFSGQAGATRHGIARALLQVDPDFRPALKKSGLLTRDARMKERRKPGLKKARKASQFSKR</sequence>
<dbReference type="EMBL" id="AYYZ01000008">
    <property type="protein sequence ID" value="KRM53121.1"/>
    <property type="molecule type" value="Genomic_DNA"/>
</dbReference>
<dbReference type="InterPro" id="IPR020574">
    <property type="entry name" value="Ribosomal_uS9_CS"/>
</dbReference>
<evidence type="ECO:0000313" key="9">
    <source>
        <dbReference type="Proteomes" id="UP000051291"/>
    </source>
</evidence>
<evidence type="ECO:0000313" key="8">
    <source>
        <dbReference type="EMBL" id="KRM53121.1"/>
    </source>
</evidence>
<dbReference type="GO" id="GO:0022627">
    <property type="term" value="C:cytosolic small ribosomal subunit"/>
    <property type="evidence" value="ECO:0007669"/>
    <property type="project" value="TreeGrafter"/>
</dbReference>